<sequence>MTLTVTQARLHLYTIVCLFSFVLMGLSARRLQYTTHLPRGDPLNQGRDFFDTSVLILLITSTLLIVFSLFFRWMISRRVESGFMSRLWFELVVLWTLWAALLVGAAMATSVWPDLSFCSQFNACRVLQTLVAFCWLTWLPLLPLIAISMHYGIVNRAWGWFMHGWSPWHDNSAMRGSMMPRISVMTQNTTA</sequence>
<keyword evidence="3" id="KW-1185">Reference proteome</keyword>
<dbReference type="AlphaFoldDB" id="A0A166DYH6"/>
<dbReference type="OrthoDB" id="2501127at2759"/>
<organism evidence="2 3">
    <name type="scientific">Sistotremastrum suecicum HHB10207 ss-3</name>
    <dbReference type="NCBI Taxonomy" id="1314776"/>
    <lineage>
        <taxon>Eukaryota</taxon>
        <taxon>Fungi</taxon>
        <taxon>Dikarya</taxon>
        <taxon>Basidiomycota</taxon>
        <taxon>Agaricomycotina</taxon>
        <taxon>Agaricomycetes</taxon>
        <taxon>Sistotremastrales</taxon>
        <taxon>Sistotremastraceae</taxon>
        <taxon>Sistotremastrum</taxon>
    </lineage>
</organism>
<proteinExistence type="predicted"/>
<gene>
    <name evidence="2" type="ORF">SISSUDRAFT_1004117</name>
</gene>
<name>A0A166DYH6_9AGAM</name>
<feature type="transmembrane region" description="Helical" evidence="1">
    <location>
        <begin position="87"/>
        <end position="110"/>
    </location>
</feature>
<keyword evidence="1" id="KW-0812">Transmembrane</keyword>
<feature type="transmembrane region" description="Helical" evidence="1">
    <location>
        <begin position="12"/>
        <end position="32"/>
    </location>
</feature>
<accession>A0A166DYH6</accession>
<keyword evidence="1" id="KW-0472">Membrane</keyword>
<evidence type="ECO:0000313" key="3">
    <source>
        <dbReference type="Proteomes" id="UP000076798"/>
    </source>
</evidence>
<keyword evidence="1" id="KW-1133">Transmembrane helix</keyword>
<evidence type="ECO:0008006" key="4">
    <source>
        <dbReference type="Google" id="ProtNLM"/>
    </source>
</evidence>
<protein>
    <recommendedName>
        <fullName evidence="4">MARVEL domain-containing protein</fullName>
    </recommendedName>
</protein>
<dbReference type="EMBL" id="KV428053">
    <property type="protein sequence ID" value="KZT39028.1"/>
    <property type="molecule type" value="Genomic_DNA"/>
</dbReference>
<evidence type="ECO:0000313" key="2">
    <source>
        <dbReference type="EMBL" id="KZT39028.1"/>
    </source>
</evidence>
<evidence type="ECO:0000256" key="1">
    <source>
        <dbReference type="SAM" id="Phobius"/>
    </source>
</evidence>
<reference evidence="2 3" key="1">
    <citation type="journal article" date="2016" name="Mol. Biol. Evol.">
        <title>Comparative Genomics of Early-Diverging Mushroom-Forming Fungi Provides Insights into the Origins of Lignocellulose Decay Capabilities.</title>
        <authorList>
            <person name="Nagy L.G."/>
            <person name="Riley R."/>
            <person name="Tritt A."/>
            <person name="Adam C."/>
            <person name="Daum C."/>
            <person name="Floudas D."/>
            <person name="Sun H."/>
            <person name="Yadav J.S."/>
            <person name="Pangilinan J."/>
            <person name="Larsson K.H."/>
            <person name="Matsuura K."/>
            <person name="Barry K."/>
            <person name="Labutti K."/>
            <person name="Kuo R."/>
            <person name="Ohm R.A."/>
            <person name="Bhattacharya S.S."/>
            <person name="Shirouzu T."/>
            <person name="Yoshinaga Y."/>
            <person name="Martin F.M."/>
            <person name="Grigoriev I.V."/>
            <person name="Hibbett D.S."/>
        </authorList>
    </citation>
    <scope>NUCLEOTIDE SEQUENCE [LARGE SCALE GENOMIC DNA]</scope>
    <source>
        <strain evidence="2 3">HHB10207 ss-3</strain>
    </source>
</reference>
<feature type="transmembrane region" description="Helical" evidence="1">
    <location>
        <begin position="52"/>
        <end position="75"/>
    </location>
</feature>
<dbReference type="Proteomes" id="UP000076798">
    <property type="component" value="Unassembled WGS sequence"/>
</dbReference>
<feature type="transmembrane region" description="Helical" evidence="1">
    <location>
        <begin position="130"/>
        <end position="153"/>
    </location>
</feature>